<feature type="chain" id="PRO_5011597188" description="DUF2845 domain-containing protein" evidence="1">
    <location>
        <begin position="20"/>
        <end position="89"/>
    </location>
</feature>
<name>A0A1G6XIS8_9GAMM</name>
<dbReference type="Proteomes" id="UP000199603">
    <property type="component" value="Unassembled WGS sequence"/>
</dbReference>
<organism evidence="2 3">
    <name type="scientific">Aquimonas voraii</name>
    <dbReference type="NCBI Taxonomy" id="265719"/>
    <lineage>
        <taxon>Bacteria</taxon>
        <taxon>Pseudomonadati</taxon>
        <taxon>Pseudomonadota</taxon>
        <taxon>Gammaproteobacteria</taxon>
        <taxon>Lysobacterales</taxon>
        <taxon>Lysobacteraceae</taxon>
        <taxon>Aquimonas</taxon>
    </lineage>
</organism>
<evidence type="ECO:0000313" key="3">
    <source>
        <dbReference type="Proteomes" id="UP000199603"/>
    </source>
</evidence>
<dbReference type="AlphaFoldDB" id="A0A1G6XIS8"/>
<keyword evidence="3" id="KW-1185">Reference proteome</keyword>
<sequence length="89" mass="9666">MRRALILSLALLLPALASASPSHSERCGQSVITVGAPMTKLRACGTPWRIVTLVNEHGAAVAERWEFERDTGLALFTVQGGRVVRIERV</sequence>
<accession>A0A1G6XIS8</accession>
<evidence type="ECO:0000313" key="2">
    <source>
        <dbReference type="EMBL" id="SDD77962.1"/>
    </source>
</evidence>
<proteinExistence type="predicted"/>
<protein>
    <recommendedName>
        <fullName evidence="4">DUF2845 domain-containing protein</fullName>
    </recommendedName>
</protein>
<dbReference type="RefSeq" id="WP_091242994.1">
    <property type="nucleotide sequence ID" value="NZ_FNAG01000007.1"/>
</dbReference>
<feature type="signal peptide" evidence="1">
    <location>
        <begin position="1"/>
        <end position="19"/>
    </location>
</feature>
<evidence type="ECO:0000256" key="1">
    <source>
        <dbReference type="SAM" id="SignalP"/>
    </source>
</evidence>
<dbReference type="OrthoDB" id="6027240at2"/>
<gene>
    <name evidence="2" type="ORF">SAMN04488509_1074</name>
</gene>
<evidence type="ECO:0008006" key="4">
    <source>
        <dbReference type="Google" id="ProtNLM"/>
    </source>
</evidence>
<reference evidence="2 3" key="1">
    <citation type="submission" date="2016-10" db="EMBL/GenBank/DDBJ databases">
        <authorList>
            <person name="de Groot N.N."/>
        </authorList>
    </citation>
    <scope>NUCLEOTIDE SEQUENCE [LARGE SCALE GENOMIC DNA]</scope>
    <source>
        <strain evidence="2 3">DSM 16957</strain>
    </source>
</reference>
<keyword evidence="1" id="KW-0732">Signal</keyword>
<dbReference type="STRING" id="265719.SAMN04488509_1074"/>
<dbReference type="EMBL" id="FNAG01000007">
    <property type="protein sequence ID" value="SDD77962.1"/>
    <property type="molecule type" value="Genomic_DNA"/>
</dbReference>